<name>A0ACC3DY68_9PEZI</name>
<organism evidence="1 2">
    <name type="scientific">Coniosporium uncinatum</name>
    <dbReference type="NCBI Taxonomy" id="93489"/>
    <lineage>
        <taxon>Eukaryota</taxon>
        <taxon>Fungi</taxon>
        <taxon>Dikarya</taxon>
        <taxon>Ascomycota</taxon>
        <taxon>Pezizomycotina</taxon>
        <taxon>Dothideomycetes</taxon>
        <taxon>Dothideomycetes incertae sedis</taxon>
        <taxon>Coniosporium</taxon>
    </lineage>
</organism>
<reference evidence="1" key="1">
    <citation type="submission" date="2024-09" db="EMBL/GenBank/DDBJ databases">
        <title>Black Yeasts Isolated from many extreme environments.</title>
        <authorList>
            <person name="Coleine C."/>
            <person name="Stajich J.E."/>
            <person name="Selbmann L."/>
        </authorList>
    </citation>
    <scope>NUCLEOTIDE SEQUENCE</scope>
    <source>
        <strain evidence="1">CCFEE 5737</strain>
    </source>
</reference>
<gene>
    <name evidence="1" type="ORF">LTS18_003900</name>
</gene>
<protein>
    <submittedName>
        <fullName evidence="1">Uncharacterized protein</fullName>
    </submittedName>
</protein>
<proteinExistence type="predicted"/>
<evidence type="ECO:0000313" key="1">
    <source>
        <dbReference type="EMBL" id="KAK3081685.1"/>
    </source>
</evidence>
<dbReference type="EMBL" id="JAWDJW010000092">
    <property type="protein sequence ID" value="KAK3081685.1"/>
    <property type="molecule type" value="Genomic_DNA"/>
</dbReference>
<keyword evidence="2" id="KW-1185">Reference proteome</keyword>
<sequence>MVRSDIAQSAGDAVADSIGRLEDQVLGEIGLLRKEVTDLKFWVIGCVRALKRTARSGPVLTMYYSRPPVAALTNSNVSDDSRNAEEERNNNNEVMSQTRGPSSQQKATDQRLPTGKLQAEKALNHFQSHSAKPNDPQELIAAKEVTTAPERGGDELKMKTAAPIREKEGDVTARSGTSLDGAQPCKQTIYDKNDVDDEYCFKCSSTKRKTSKTCELVPCQHCDLWFHRGDCFHGVHTAVAMPPYIAVSNDYDFFCPYCTEDQDTDALGSYRLQSGKEQSTWSAKRVRGPCIQCGEHFQNGEGLILDCFRCGRSYHMNCHQPEIADGGPTVALEKWTCGECLVEMTAVNGSDGSGKRRSKGDKGSDSRTDRKQAELADNLPKKRATPQKVTKSSPKPAPITRRHSEKADKSPVTGEDHVHHEEPLAPLGKSPTAGSKQTEPITIHSDPLEDEQEAESSESDDDDENEIPAKRPGPKEQVWNGALDRYGLFADKTKKPGCSITETNGKHRDSIVSIRSSASVSSVKINDFQQPGIAAPAPPSAMKRKSSTTATGAAKRRSGAEDRLSVSFVQ</sequence>
<comment type="caution">
    <text evidence="1">The sequence shown here is derived from an EMBL/GenBank/DDBJ whole genome shotgun (WGS) entry which is preliminary data.</text>
</comment>
<evidence type="ECO:0000313" key="2">
    <source>
        <dbReference type="Proteomes" id="UP001186974"/>
    </source>
</evidence>
<dbReference type="Proteomes" id="UP001186974">
    <property type="component" value="Unassembled WGS sequence"/>
</dbReference>
<accession>A0ACC3DY68</accession>